<dbReference type="AlphaFoldDB" id="A0A3S3ST22"/>
<protein>
    <submittedName>
        <fullName evidence="1">Methanogen enzyme similar to murein synthesis amino acid ligase</fullName>
    </submittedName>
</protein>
<dbReference type="Proteomes" id="UP000288215">
    <property type="component" value="Unassembled WGS sequence"/>
</dbReference>
<dbReference type="GO" id="GO:0016874">
    <property type="term" value="F:ligase activity"/>
    <property type="evidence" value="ECO:0007669"/>
    <property type="project" value="UniProtKB-KW"/>
</dbReference>
<evidence type="ECO:0000313" key="2">
    <source>
        <dbReference type="Proteomes" id="UP000288215"/>
    </source>
</evidence>
<dbReference type="InterPro" id="IPR036565">
    <property type="entry name" value="Mur-like_cat_sf"/>
</dbReference>
<dbReference type="Gene3D" id="3.40.1190.10">
    <property type="entry name" value="Mur-like, catalytic domain"/>
    <property type="match status" value="1"/>
</dbReference>
<gene>
    <name evidence="1" type="ORF">Metus_0180</name>
</gene>
<organism evidence="1 2">
    <name type="scientific">Methanosuratincola subterraneus</name>
    <dbReference type="NCBI Taxonomy" id="2593994"/>
    <lineage>
        <taxon>Archaea</taxon>
        <taxon>Thermoproteota</taxon>
        <taxon>Methanosuratincolia</taxon>
        <taxon>Candidatus Methanomethylicales</taxon>
        <taxon>Candidatus Methanomethylicaceae</taxon>
        <taxon>Candidatus Methanosuratincola (ex Vanwonterghem et al. 2016)</taxon>
    </lineage>
</organism>
<sequence>MKVMVVDATHGGITLSEEFRGRGDEVTLVDVHRTMSKEDLERCSRNFRVERALPDPSQFDLIVKPVHFPSEPFRGVEDRLITHHQAVRMLASDLIKFPVAEITGSFGKTTSVLCAISMLRERFSVLSITSKGICFDSDAGREILAGNTSATPANIIRALRLAPERPDLAIFEVSLGGTGLADLGIIKNVYDDYPIAKGTSSASRAKISMVLDRKDGSTVLVNADDSKLSGLTGVQRFSPKGSASEVRAEGARVGASGMGFTAVFEGFGTMVGPVSGARRVISAPGPVGRQHLENMLVAVAIASYFNWDESDVMFGAEPFEKKMVLECPDPPRVLNRSPSVGAKSIEASIRDYLEIYPPIRLIIGGKLKTTCGSLDAEEVARVIRSSPFREVFLFGEFGDALSKFIDAERLEGASHAGDVPSLILERA</sequence>
<comment type="caution">
    <text evidence="1">The sequence shown here is derived from an EMBL/GenBank/DDBJ whole genome shotgun (WGS) entry which is preliminary data.</text>
</comment>
<proteinExistence type="predicted"/>
<evidence type="ECO:0000313" key="1">
    <source>
        <dbReference type="EMBL" id="RWX74155.1"/>
    </source>
</evidence>
<dbReference type="GO" id="GO:0005524">
    <property type="term" value="F:ATP binding"/>
    <property type="evidence" value="ECO:0007669"/>
    <property type="project" value="InterPro"/>
</dbReference>
<accession>A0A3S3ST22</accession>
<name>A0A3S3ST22_METS7</name>
<keyword evidence="1" id="KW-0436">Ligase</keyword>
<dbReference type="EMBL" id="RXGA01000001">
    <property type="protein sequence ID" value="RWX74155.1"/>
    <property type="molecule type" value="Genomic_DNA"/>
</dbReference>
<dbReference type="SUPFAM" id="SSF53623">
    <property type="entry name" value="MurD-like peptide ligases, catalytic domain"/>
    <property type="match status" value="1"/>
</dbReference>
<reference evidence="1 2" key="1">
    <citation type="submission" date="2018-12" db="EMBL/GenBank/DDBJ databases">
        <title>The complete genome of the methanogenic archaea of the candidate phylum Verstraetearchaeota, obtained from the metagenome of underground thermal water.</title>
        <authorList>
            <person name="Kadnikov V.V."/>
            <person name="Mardanov A.V."/>
            <person name="Beletsky A.V."/>
            <person name="Karnachuk O.V."/>
            <person name="Ravin N.V."/>
        </authorList>
    </citation>
    <scope>NUCLEOTIDE SEQUENCE [LARGE SCALE GENOMIC DNA]</scope>
    <source>
        <strain evidence="1">Ch88</strain>
    </source>
</reference>